<keyword evidence="2" id="KW-0276">Fatty acid metabolism</keyword>
<evidence type="ECO:0000256" key="1">
    <source>
        <dbReference type="ARBA" id="ARBA00004173"/>
    </source>
</evidence>
<comment type="function">
    <text evidence="6">May play a role in fatty acid biosynthesis and insulin sensitivity.</text>
</comment>
<dbReference type="PANTHER" id="PTHR43602:SF1">
    <property type="entry name" value="ENOYL-COA HYDRATASE DOMAIN-CONTAINING PROTEIN 3, MITOCHONDRIAL"/>
    <property type="match status" value="1"/>
</dbReference>
<dbReference type="InterPro" id="IPR052377">
    <property type="entry name" value="Mitochondrial_ECH-domain"/>
</dbReference>
<keyword evidence="3" id="KW-0809">Transit peptide</keyword>
<proteinExistence type="predicted"/>
<reference evidence="9" key="1">
    <citation type="submission" date="2025-08" db="UniProtKB">
        <authorList>
            <consortium name="RefSeq"/>
        </authorList>
    </citation>
    <scope>IDENTIFICATION</scope>
    <source>
        <tissue evidence="9">Whole Larva</tissue>
    </source>
</reference>
<dbReference type="GeneID" id="108556976"/>
<dbReference type="RefSeq" id="XP_017768824.1">
    <property type="nucleotide sequence ID" value="XM_017913335.1"/>
</dbReference>
<dbReference type="Gene3D" id="1.10.12.10">
    <property type="entry name" value="Lyase 2-enoyl-coa Hydratase, Chain A, domain 2"/>
    <property type="match status" value="1"/>
</dbReference>
<evidence type="ECO:0000256" key="5">
    <source>
        <dbReference type="ARBA" id="ARBA00023128"/>
    </source>
</evidence>
<evidence type="ECO:0000256" key="2">
    <source>
        <dbReference type="ARBA" id="ARBA00022832"/>
    </source>
</evidence>
<comment type="subcellular location">
    <subcellularLocation>
        <location evidence="1">Mitochondrion</location>
    </subcellularLocation>
</comment>
<evidence type="ECO:0000313" key="9">
    <source>
        <dbReference type="RefSeq" id="XP_017768824.1"/>
    </source>
</evidence>
<evidence type="ECO:0000256" key="3">
    <source>
        <dbReference type="ARBA" id="ARBA00022946"/>
    </source>
</evidence>
<name>A0ABM1M2M4_NICVS</name>
<keyword evidence="4" id="KW-0443">Lipid metabolism</keyword>
<dbReference type="Proteomes" id="UP000695000">
    <property type="component" value="Unplaced"/>
</dbReference>
<gene>
    <name evidence="9" type="primary">LOC108556976</name>
</gene>
<keyword evidence="8" id="KW-1185">Reference proteome</keyword>
<evidence type="ECO:0000256" key="4">
    <source>
        <dbReference type="ARBA" id="ARBA00023098"/>
    </source>
</evidence>
<dbReference type="PANTHER" id="PTHR43602">
    <property type="match status" value="1"/>
</dbReference>
<accession>A0ABM1M2M4</accession>
<evidence type="ECO:0000256" key="6">
    <source>
        <dbReference type="ARBA" id="ARBA00037410"/>
    </source>
</evidence>
<dbReference type="InterPro" id="IPR001753">
    <property type="entry name" value="Enoyl-CoA_hydra/iso"/>
</dbReference>
<evidence type="ECO:0000313" key="8">
    <source>
        <dbReference type="Proteomes" id="UP000695000"/>
    </source>
</evidence>
<dbReference type="Pfam" id="PF00378">
    <property type="entry name" value="ECH_1"/>
    <property type="match status" value="1"/>
</dbReference>
<dbReference type="SUPFAM" id="SSF52096">
    <property type="entry name" value="ClpP/crotonase"/>
    <property type="match status" value="1"/>
</dbReference>
<dbReference type="InterPro" id="IPR029045">
    <property type="entry name" value="ClpP/crotonase-like_dom_sf"/>
</dbReference>
<sequence length="286" mass="31393">MNRMKQLQLIKNVINLNFQRSCSSKSGEIYTSSDFQNGIRKITMCHGKTRNSLSVAMMENLLKEIENNRDDPQLRAIVLAGDGPIFSAGHNLKELTEDCGRAQHMHIFNLCAKLMDAIVQHPVPIIARVDGLAAAAGCQLVAQCDLAVCTEKSKFSTPGANFGIFCSTPGIALARSVNKSTALKMLLTGEHITSDEAKSSGLVAAVTPTPEALDEEINKLCNAIRSKSRAVIELGKRFYYKQIREDLKTAYNLGGNVMVDNINGVDGKEGIKSFSEKRKPVWRHEI</sequence>
<dbReference type="Gene3D" id="3.90.226.10">
    <property type="entry name" value="2-enoyl-CoA Hydratase, Chain A, domain 1"/>
    <property type="match status" value="1"/>
</dbReference>
<evidence type="ECO:0000256" key="7">
    <source>
        <dbReference type="ARBA" id="ARBA00040545"/>
    </source>
</evidence>
<dbReference type="CDD" id="cd06558">
    <property type="entry name" value="crotonase-like"/>
    <property type="match status" value="1"/>
</dbReference>
<dbReference type="InterPro" id="IPR014748">
    <property type="entry name" value="Enoyl-CoA_hydra_C"/>
</dbReference>
<organism evidence="8 9">
    <name type="scientific">Nicrophorus vespilloides</name>
    <name type="common">Boreal carrion beetle</name>
    <dbReference type="NCBI Taxonomy" id="110193"/>
    <lineage>
        <taxon>Eukaryota</taxon>
        <taxon>Metazoa</taxon>
        <taxon>Ecdysozoa</taxon>
        <taxon>Arthropoda</taxon>
        <taxon>Hexapoda</taxon>
        <taxon>Insecta</taxon>
        <taxon>Pterygota</taxon>
        <taxon>Neoptera</taxon>
        <taxon>Endopterygota</taxon>
        <taxon>Coleoptera</taxon>
        <taxon>Polyphaga</taxon>
        <taxon>Staphyliniformia</taxon>
        <taxon>Silphidae</taxon>
        <taxon>Nicrophorinae</taxon>
        <taxon>Nicrophorus</taxon>
    </lineage>
</organism>
<keyword evidence="5" id="KW-0496">Mitochondrion</keyword>
<protein>
    <recommendedName>
        <fullName evidence="7">Enoyl-CoA hydratase domain-containing protein 3, mitochondrial</fullName>
    </recommendedName>
</protein>